<gene>
    <name evidence="2" type="ORF">BDP27DRAFT_1417193</name>
</gene>
<dbReference type="InterPro" id="IPR038694">
    <property type="entry name" value="DUF427_sf"/>
</dbReference>
<reference evidence="2" key="1">
    <citation type="submission" date="2020-11" db="EMBL/GenBank/DDBJ databases">
        <authorList>
            <consortium name="DOE Joint Genome Institute"/>
            <person name="Ahrendt S."/>
            <person name="Riley R."/>
            <person name="Andreopoulos W."/>
            <person name="Labutti K."/>
            <person name="Pangilinan J."/>
            <person name="Ruiz-Duenas F.J."/>
            <person name="Barrasa J.M."/>
            <person name="Sanchez-Garcia M."/>
            <person name="Camarero S."/>
            <person name="Miyauchi S."/>
            <person name="Serrano A."/>
            <person name="Linde D."/>
            <person name="Babiker R."/>
            <person name="Drula E."/>
            <person name="Ayuso-Fernandez I."/>
            <person name="Pacheco R."/>
            <person name="Padilla G."/>
            <person name="Ferreira P."/>
            <person name="Barriuso J."/>
            <person name="Kellner H."/>
            <person name="Castanera R."/>
            <person name="Alfaro M."/>
            <person name="Ramirez L."/>
            <person name="Pisabarro A.G."/>
            <person name="Kuo A."/>
            <person name="Tritt A."/>
            <person name="Lipzen A."/>
            <person name="He G."/>
            <person name="Yan M."/>
            <person name="Ng V."/>
            <person name="Cullen D."/>
            <person name="Martin F."/>
            <person name="Rosso M.-N."/>
            <person name="Henrissat B."/>
            <person name="Hibbett D."/>
            <person name="Martinez A.T."/>
            <person name="Grigoriev I.V."/>
        </authorList>
    </citation>
    <scope>NUCLEOTIDE SEQUENCE</scope>
    <source>
        <strain evidence="2">AH 40177</strain>
    </source>
</reference>
<dbReference type="Pfam" id="PF04248">
    <property type="entry name" value="NTP_transf_9"/>
    <property type="match status" value="2"/>
</dbReference>
<name>A0A9P5Q4E2_9AGAR</name>
<sequence length="249" mass="28835">MATFEPPVFNKPHIEHCFKRVRALFGGAFVIDTTKAKLVWEHKFYPQYYFPNSELPAQFLDDGSKLVPTEGVTKFDVVVGEKRAPGAIIVYGDLIGERAGLFKVKFDSMDMWYEEDERLFYHPKDPYKRVDVLQSSRHVRVEIDGIEMANTQKPRLLFETGLHVRTYIPQTDCKVGLLVPSDHHTECPYKGVANYYHVQTPNKLAENIVWWYQNPNLECASINGFLSFYDEHVDVWIDGEKQTRPKTVS</sequence>
<dbReference type="AlphaFoldDB" id="A0A9P5Q4E2"/>
<feature type="domain" description="DUF427" evidence="1">
    <location>
        <begin position="21"/>
        <end position="93"/>
    </location>
</feature>
<organism evidence="2 3">
    <name type="scientific">Rhodocollybia butyracea</name>
    <dbReference type="NCBI Taxonomy" id="206335"/>
    <lineage>
        <taxon>Eukaryota</taxon>
        <taxon>Fungi</taxon>
        <taxon>Dikarya</taxon>
        <taxon>Basidiomycota</taxon>
        <taxon>Agaricomycotina</taxon>
        <taxon>Agaricomycetes</taxon>
        <taxon>Agaricomycetidae</taxon>
        <taxon>Agaricales</taxon>
        <taxon>Marasmiineae</taxon>
        <taxon>Omphalotaceae</taxon>
        <taxon>Rhodocollybia</taxon>
    </lineage>
</organism>
<dbReference type="Proteomes" id="UP000772434">
    <property type="component" value="Unassembled WGS sequence"/>
</dbReference>
<proteinExistence type="predicted"/>
<feature type="domain" description="DUF427" evidence="1">
    <location>
        <begin position="139"/>
        <end position="231"/>
    </location>
</feature>
<protein>
    <submittedName>
        <fullName evidence="2">DUF427-domain-containing protein</fullName>
    </submittedName>
</protein>
<accession>A0A9P5Q4E2</accession>
<evidence type="ECO:0000259" key="1">
    <source>
        <dbReference type="Pfam" id="PF04248"/>
    </source>
</evidence>
<dbReference type="InterPro" id="IPR007361">
    <property type="entry name" value="DUF427"/>
</dbReference>
<dbReference type="PANTHER" id="PTHR34310:SF9">
    <property type="entry name" value="BLR5716 PROTEIN"/>
    <property type="match status" value="1"/>
</dbReference>
<evidence type="ECO:0000313" key="2">
    <source>
        <dbReference type="EMBL" id="KAF9073375.1"/>
    </source>
</evidence>
<dbReference type="OrthoDB" id="18996at2759"/>
<dbReference type="EMBL" id="JADNRY010000018">
    <property type="protein sequence ID" value="KAF9073375.1"/>
    <property type="molecule type" value="Genomic_DNA"/>
</dbReference>
<comment type="caution">
    <text evidence="2">The sequence shown here is derived from an EMBL/GenBank/DDBJ whole genome shotgun (WGS) entry which is preliminary data.</text>
</comment>
<dbReference type="Gene3D" id="2.170.150.40">
    <property type="entry name" value="Domain of unknown function (DUF427)"/>
    <property type="match status" value="2"/>
</dbReference>
<dbReference type="PANTHER" id="PTHR34310">
    <property type="entry name" value="DUF427 DOMAIN PROTEIN (AFU_ORTHOLOGUE AFUA_3G02220)"/>
    <property type="match status" value="1"/>
</dbReference>
<keyword evidence="3" id="KW-1185">Reference proteome</keyword>
<evidence type="ECO:0000313" key="3">
    <source>
        <dbReference type="Proteomes" id="UP000772434"/>
    </source>
</evidence>